<reference evidence="6" key="1">
    <citation type="submission" date="2017-02" db="UniProtKB">
        <authorList>
            <consortium name="WormBaseParasite"/>
        </authorList>
    </citation>
    <scope>IDENTIFICATION</scope>
</reference>
<dbReference type="STRING" id="60517.A0A0R3VYQ8"/>
<accession>A0A0R3VYQ8</accession>
<dbReference type="InterPro" id="IPR036815">
    <property type="entry name" value="14-3-3_dom_sf"/>
</dbReference>
<dbReference type="WBParaSite" id="TASK_0000255201-mRNA-1">
    <property type="protein sequence ID" value="TASK_0000255201-mRNA-1"/>
    <property type="gene ID" value="TASK_0000255201"/>
</dbReference>
<evidence type="ECO:0000259" key="3">
    <source>
        <dbReference type="SMART" id="SM00101"/>
    </source>
</evidence>
<evidence type="ECO:0000313" key="6">
    <source>
        <dbReference type="WBParaSite" id="TASK_0000255201-mRNA-1"/>
    </source>
</evidence>
<dbReference type="PANTHER" id="PTHR18860">
    <property type="entry name" value="14-3-3 PROTEIN"/>
    <property type="match status" value="1"/>
</dbReference>
<protein>
    <submittedName>
        <fullName evidence="6">14_3_3 domain-containing protein</fullName>
    </submittedName>
</protein>
<proteinExistence type="inferred from homology"/>
<dbReference type="InterPro" id="IPR023410">
    <property type="entry name" value="14-3-3_domain"/>
</dbReference>
<dbReference type="Proteomes" id="UP000282613">
    <property type="component" value="Unassembled WGS sequence"/>
</dbReference>
<evidence type="ECO:0000313" key="4">
    <source>
        <dbReference type="EMBL" id="VDK25513.1"/>
    </source>
</evidence>
<sequence length="246" mass="27417">MVDLASTLAEHNELARIYEPRGKAASTSFSSLEMVGEVKAVVQLRDAAQEQLSMDERNRLSVAYKHTTGRLRTAWRATSEILPSTRNFTIAGLVRRVRTQLKDEILSQCQEVIQLLANQKVTQDEDGVFLLKMRGDYHRYQAEVDGEKAEHQLQAAKAYTEASTLAKEALTPVNSVRLGLSLNHSVFLFEIVGDRTAACLLAREALEQALGALGDADVEGQPEVTLILQLLRDNLTIWRTEDPIDE</sequence>
<dbReference type="PRINTS" id="PR00305">
    <property type="entry name" value="1433ZETA"/>
</dbReference>
<dbReference type="OrthoDB" id="6241645at2759"/>
<evidence type="ECO:0000313" key="5">
    <source>
        <dbReference type="Proteomes" id="UP000282613"/>
    </source>
</evidence>
<dbReference type="PIRSF" id="PIRSF000868">
    <property type="entry name" value="14-3-3"/>
    <property type="match status" value="1"/>
</dbReference>
<keyword evidence="5" id="KW-1185">Reference proteome</keyword>
<feature type="site" description="Interaction with phosphoserine on interacting protein" evidence="2">
    <location>
        <position position="72"/>
    </location>
</feature>
<dbReference type="SUPFAM" id="SSF48445">
    <property type="entry name" value="14-3-3 protein"/>
    <property type="match status" value="1"/>
</dbReference>
<dbReference type="InterPro" id="IPR000308">
    <property type="entry name" value="14-3-3"/>
</dbReference>
<dbReference type="Pfam" id="PF00244">
    <property type="entry name" value="14-3-3"/>
    <property type="match status" value="1"/>
</dbReference>
<dbReference type="Gene3D" id="1.20.190.20">
    <property type="entry name" value="14-3-3 domain"/>
    <property type="match status" value="1"/>
</dbReference>
<feature type="domain" description="14-3-3" evidence="3">
    <location>
        <begin position="18"/>
        <end position="246"/>
    </location>
</feature>
<name>A0A0R3VYQ8_TAEAS</name>
<gene>
    <name evidence="4" type="ORF">TASK_LOCUS2553</name>
</gene>
<dbReference type="CDD" id="cd08774">
    <property type="entry name" value="14-3-3"/>
    <property type="match status" value="1"/>
</dbReference>
<dbReference type="EMBL" id="UYRS01002019">
    <property type="protein sequence ID" value="VDK25513.1"/>
    <property type="molecule type" value="Genomic_DNA"/>
</dbReference>
<dbReference type="SMART" id="SM00101">
    <property type="entry name" value="14_3_3"/>
    <property type="match status" value="1"/>
</dbReference>
<organism evidence="6">
    <name type="scientific">Taenia asiatica</name>
    <name type="common">Asian tapeworm</name>
    <dbReference type="NCBI Taxonomy" id="60517"/>
    <lineage>
        <taxon>Eukaryota</taxon>
        <taxon>Metazoa</taxon>
        <taxon>Spiralia</taxon>
        <taxon>Lophotrochozoa</taxon>
        <taxon>Platyhelminthes</taxon>
        <taxon>Cestoda</taxon>
        <taxon>Eucestoda</taxon>
        <taxon>Cyclophyllidea</taxon>
        <taxon>Taeniidae</taxon>
        <taxon>Taenia</taxon>
    </lineage>
</organism>
<dbReference type="AlphaFoldDB" id="A0A0R3VYQ8"/>
<feature type="site" description="Interaction with phosphoserine on interacting protein" evidence="2">
    <location>
        <position position="139"/>
    </location>
</feature>
<evidence type="ECO:0000256" key="1">
    <source>
        <dbReference type="ARBA" id="ARBA00006141"/>
    </source>
</evidence>
<comment type="similarity">
    <text evidence="1">Belongs to the 14-3-3 family.</text>
</comment>
<evidence type="ECO:0000256" key="2">
    <source>
        <dbReference type="PIRSR" id="PIRSR000868-1"/>
    </source>
</evidence>
<reference evidence="4 5" key="2">
    <citation type="submission" date="2018-11" db="EMBL/GenBank/DDBJ databases">
        <authorList>
            <consortium name="Pathogen Informatics"/>
        </authorList>
    </citation>
    <scope>NUCLEOTIDE SEQUENCE [LARGE SCALE GENOMIC DNA]</scope>
</reference>